<reference evidence="1 2" key="1">
    <citation type="submission" date="2020-08" db="EMBL/GenBank/DDBJ databases">
        <title>Genomic Encyclopedia of Type Strains, Phase IV (KMG-IV): sequencing the most valuable type-strain genomes for metagenomic binning, comparative biology and taxonomic classification.</title>
        <authorList>
            <person name="Goeker M."/>
        </authorList>
    </citation>
    <scope>NUCLEOTIDE SEQUENCE [LARGE SCALE GENOMIC DNA]</scope>
    <source>
        <strain evidence="1 2">DSM 15743</strain>
    </source>
</reference>
<organism evidence="1 2">
    <name type="scientific">Microvirga flocculans</name>
    <dbReference type="NCBI Taxonomy" id="217168"/>
    <lineage>
        <taxon>Bacteria</taxon>
        <taxon>Pseudomonadati</taxon>
        <taxon>Pseudomonadota</taxon>
        <taxon>Alphaproteobacteria</taxon>
        <taxon>Hyphomicrobiales</taxon>
        <taxon>Methylobacteriaceae</taxon>
        <taxon>Microvirga</taxon>
    </lineage>
</organism>
<dbReference type="Proteomes" id="UP000519439">
    <property type="component" value="Unassembled WGS sequence"/>
</dbReference>
<name>A0A7W6IJ49_9HYPH</name>
<dbReference type="EMBL" id="JACIDC010000018">
    <property type="protein sequence ID" value="MBB4042041.1"/>
    <property type="molecule type" value="Genomic_DNA"/>
</dbReference>
<sequence length="142" mass="15872">MTPRDTHRAIIAAMTGLDPVLDERVRTAVIEKLGDDAFTLSDAALELMANEYRRLLEQPALPSEKPVFKVGDIVVMTKNRTVRRRIEAINTETWLWSYPHLGEFTAAGGPNLFNSDIETLVDFEVEAPNHTPPACFSPSARH</sequence>
<keyword evidence="2" id="KW-1185">Reference proteome</keyword>
<accession>A0A7W6IJ49</accession>
<protein>
    <submittedName>
        <fullName evidence="1">Uncharacterized protein</fullName>
    </submittedName>
</protein>
<gene>
    <name evidence="1" type="ORF">GGR34_003726</name>
</gene>
<comment type="caution">
    <text evidence="1">The sequence shown here is derived from an EMBL/GenBank/DDBJ whole genome shotgun (WGS) entry which is preliminary data.</text>
</comment>
<proteinExistence type="predicted"/>
<dbReference type="AlphaFoldDB" id="A0A7W6IJ49"/>
<evidence type="ECO:0000313" key="1">
    <source>
        <dbReference type="EMBL" id="MBB4042041.1"/>
    </source>
</evidence>
<evidence type="ECO:0000313" key="2">
    <source>
        <dbReference type="Proteomes" id="UP000519439"/>
    </source>
</evidence>
<dbReference type="RefSeq" id="WP_027316077.1">
    <property type="nucleotide sequence ID" value="NZ_JACIDC010000018.1"/>
</dbReference>